<dbReference type="GO" id="GO:0005840">
    <property type="term" value="C:ribosome"/>
    <property type="evidence" value="ECO:0007669"/>
    <property type="project" value="UniProtKB-KW"/>
</dbReference>
<dbReference type="GO" id="GO:0006412">
    <property type="term" value="P:translation"/>
    <property type="evidence" value="ECO:0007669"/>
    <property type="project" value="UniProtKB-UniRule"/>
</dbReference>
<evidence type="ECO:0000256" key="5">
    <source>
        <dbReference type="ARBA" id="ARBA00035202"/>
    </source>
</evidence>
<dbReference type="Gene3D" id="3.30.70.1730">
    <property type="match status" value="1"/>
</dbReference>
<keyword evidence="6" id="KW-0699">rRNA-binding</keyword>
<dbReference type="SUPFAM" id="SSF160369">
    <property type="entry name" value="Ribosomal protein L10-like"/>
    <property type="match status" value="1"/>
</dbReference>
<dbReference type="HAMAP" id="MF_00362">
    <property type="entry name" value="Ribosomal_uL10"/>
    <property type="match status" value="1"/>
</dbReference>
<evidence type="ECO:0000313" key="8">
    <source>
        <dbReference type="Proteomes" id="UP000245370"/>
    </source>
</evidence>
<dbReference type="InterPro" id="IPR043141">
    <property type="entry name" value="Ribosomal_uL10-like_sf"/>
</dbReference>
<evidence type="ECO:0000256" key="6">
    <source>
        <dbReference type="HAMAP-Rule" id="MF_00362"/>
    </source>
</evidence>
<dbReference type="InterPro" id="IPR001790">
    <property type="entry name" value="Ribosomal_uL10"/>
</dbReference>
<comment type="similarity">
    <text evidence="2 6">Belongs to the universal ribosomal protein uL10 family.</text>
</comment>
<reference evidence="7 8" key="1">
    <citation type="submission" date="2018-05" db="EMBL/GenBank/DDBJ databases">
        <title>Brumimicrobium oceani sp. nov., isolated from coastal sediment.</title>
        <authorList>
            <person name="Kou Y."/>
        </authorList>
    </citation>
    <scope>NUCLEOTIDE SEQUENCE [LARGE SCALE GENOMIC DNA]</scope>
    <source>
        <strain evidence="7 8">C305</strain>
    </source>
</reference>
<dbReference type="GO" id="GO:1990904">
    <property type="term" value="C:ribonucleoprotein complex"/>
    <property type="evidence" value="ECO:0007669"/>
    <property type="project" value="UniProtKB-KW"/>
</dbReference>
<dbReference type="EMBL" id="QFRJ01000004">
    <property type="protein sequence ID" value="PWH85890.1"/>
    <property type="molecule type" value="Genomic_DNA"/>
</dbReference>
<organism evidence="7 8">
    <name type="scientific">Brumimicrobium oceani</name>
    <dbReference type="NCBI Taxonomy" id="2100725"/>
    <lineage>
        <taxon>Bacteria</taxon>
        <taxon>Pseudomonadati</taxon>
        <taxon>Bacteroidota</taxon>
        <taxon>Flavobacteriia</taxon>
        <taxon>Flavobacteriales</taxon>
        <taxon>Crocinitomicaceae</taxon>
        <taxon>Brumimicrobium</taxon>
    </lineage>
</organism>
<accession>A0A2U2XDS5</accession>
<evidence type="ECO:0000256" key="2">
    <source>
        <dbReference type="ARBA" id="ARBA00008889"/>
    </source>
</evidence>
<sequence>MNREEKAQYIDDLTAELKEASIFYLADTSELPVSKINDLRGRCFKAGVSLRVVKNTLLAKALERIEDRDLSELKTVLSGPTAIMFAEVGNAPAKIIKDFRKKSDRPILKAAYVEEAIYLGDESLDALTAIKSKDELIGDIVTLLQSPAKNVISGLKGQGGKIAGILKTLSERA</sequence>
<dbReference type="GO" id="GO:0070180">
    <property type="term" value="F:large ribosomal subunit rRNA binding"/>
    <property type="evidence" value="ECO:0007669"/>
    <property type="project" value="UniProtKB-UniRule"/>
</dbReference>
<keyword evidence="8" id="KW-1185">Reference proteome</keyword>
<keyword evidence="4 6" id="KW-0687">Ribonucleoprotein</keyword>
<comment type="subunit">
    <text evidence="6">Part of the ribosomal stalk of the 50S ribosomal subunit. The N-terminus interacts with L11 and the large rRNA to form the base of the stalk. The C-terminus forms an elongated spine to which L12 dimers bind in a sequential fashion forming a multimeric L10(L12)X complex.</text>
</comment>
<protein>
    <recommendedName>
        <fullName evidence="5 6">Large ribosomal subunit protein uL10</fullName>
    </recommendedName>
</protein>
<name>A0A2U2XDS5_9FLAO</name>
<dbReference type="Pfam" id="PF00466">
    <property type="entry name" value="Ribosomal_L10"/>
    <property type="match status" value="1"/>
</dbReference>
<evidence type="ECO:0000256" key="1">
    <source>
        <dbReference type="ARBA" id="ARBA00002633"/>
    </source>
</evidence>
<dbReference type="CDD" id="cd05797">
    <property type="entry name" value="Ribosomal_L10"/>
    <property type="match status" value="1"/>
</dbReference>
<evidence type="ECO:0000256" key="3">
    <source>
        <dbReference type="ARBA" id="ARBA00022980"/>
    </source>
</evidence>
<dbReference type="InterPro" id="IPR047865">
    <property type="entry name" value="Ribosomal_uL10_bac_type"/>
</dbReference>
<keyword evidence="6" id="KW-0694">RNA-binding</keyword>
<comment type="function">
    <text evidence="1 6">Forms part of the ribosomal stalk, playing a central role in the interaction of the ribosome with GTP-bound translation factors.</text>
</comment>
<dbReference type="Proteomes" id="UP000245370">
    <property type="component" value="Unassembled WGS sequence"/>
</dbReference>
<reference evidence="7 8" key="2">
    <citation type="submission" date="2018-05" db="EMBL/GenBank/DDBJ databases">
        <authorList>
            <person name="Lanie J.A."/>
            <person name="Ng W.-L."/>
            <person name="Kazmierczak K.M."/>
            <person name="Andrzejewski T.M."/>
            <person name="Davidsen T.M."/>
            <person name="Wayne K.J."/>
            <person name="Tettelin H."/>
            <person name="Glass J.I."/>
            <person name="Rusch D."/>
            <person name="Podicherti R."/>
            <person name="Tsui H.-C.T."/>
            <person name="Winkler M.E."/>
        </authorList>
    </citation>
    <scope>NUCLEOTIDE SEQUENCE [LARGE SCALE GENOMIC DNA]</scope>
    <source>
        <strain evidence="7 8">C305</strain>
    </source>
</reference>
<dbReference type="OrthoDB" id="1523686at2"/>
<comment type="caution">
    <text evidence="7">The sequence shown here is derived from an EMBL/GenBank/DDBJ whole genome shotgun (WGS) entry which is preliminary data.</text>
</comment>
<proteinExistence type="inferred from homology"/>
<dbReference type="PANTHER" id="PTHR11560">
    <property type="entry name" value="39S RIBOSOMAL PROTEIN L10, MITOCHONDRIAL"/>
    <property type="match status" value="1"/>
</dbReference>
<keyword evidence="3 6" id="KW-0689">Ribosomal protein</keyword>
<dbReference type="InterPro" id="IPR022973">
    <property type="entry name" value="Ribosomal_uL10_bac"/>
</dbReference>
<evidence type="ECO:0000256" key="4">
    <source>
        <dbReference type="ARBA" id="ARBA00023274"/>
    </source>
</evidence>
<evidence type="ECO:0000313" key="7">
    <source>
        <dbReference type="EMBL" id="PWH85890.1"/>
    </source>
</evidence>
<dbReference type="RefSeq" id="WP_109359167.1">
    <property type="nucleotide sequence ID" value="NZ_QFRJ01000004.1"/>
</dbReference>
<gene>
    <name evidence="6" type="primary">rplJ</name>
    <name evidence="7" type="ORF">DIT68_07285</name>
</gene>
<dbReference type="AlphaFoldDB" id="A0A2U2XDS5"/>
<dbReference type="NCBIfam" id="NF000955">
    <property type="entry name" value="PRK00099.1-1"/>
    <property type="match status" value="1"/>
</dbReference>